<dbReference type="PRINTS" id="PR00988">
    <property type="entry name" value="URIDINKINASE"/>
</dbReference>
<keyword evidence="1" id="KW-0418">Kinase</keyword>
<dbReference type="eggNOG" id="KOG3308">
    <property type="taxonomic scope" value="Eukaryota"/>
</dbReference>
<dbReference type="EMBL" id="AAZO01001256">
    <property type="status" value="NOT_ANNOTATED_CDS"/>
    <property type="molecule type" value="Genomic_DNA"/>
</dbReference>
<keyword evidence="3" id="KW-1185">Reference proteome</keyword>
<evidence type="ECO:0000313" key="3">
    <source>
        <dbReference type="Proteomes" id="UP000009046"/>
    </source>
</evidence>
<dbReference type="KEGG" id="phu:Phum_PHUM105920"/>
<organism>
    <name type="scientific">Pediculus humanus subsp. corporis</name>
    <name type="common">Body louse</name>
    <dbReference type="NCBI Taxonomy" id="121224"/>
    <lineage>
        <taxon>Eukaryota</taxon>
        <taxon>Metazoa</taxon>
        <taxon>Ecdysozoa</taxon>
        <taxon>Arthropoda</taxon>
        <taxon>Hexapoda</taxon>
        <taxon>Insecta</taxon>
        <taxon>Pterygota</taxon>
        <taxon>Neoptera</taxon>
        <taxon>Paraneoptera</taxon>
        <taxon>Psocodea</taxon>
        <taxon>Troctomorpha</taxon>
        <taxon>Phthiraptera</taxon>
        <taxon>Anoplura</taxon>
        <taxon>Pediculidae</taxon>
        <taxon>Pediculus</taxon>
    </lineage>
</organism>
<evidence type="ECO:0000313" key="2">
    <source>
        <dbReference type="EnsemblMetazoa" id="PHUM105920-PA"/>
    </source>
</evidence>
<gene>
    <name evidence="2" type="primary">8238176</name>
    <name evidence="1" type="ORF">Phum_PHUM105920</name>
</gene>
<evidence type="ECO:0000313" key="1">
    <source>
        <dbReference type="EMBL" id="EEB11315.1"/>
    </source>
</evidence>
<dbReference type="Proteomes" id="UP000009046">
    <property type="component" value="Unassembled WGS sequence"/>
</dbReference>
<dbReference type="HOGENOM" id="CLU_058668_0_0_1"/>
<dbReference type="OrthoDB" id="10041966at2759"/>
<accession>E0VD59</accession>
<dbReference type="EMBL" id="DS235072">
    <property type="protein sequence ID" value="EEB11315.1"/>
    <property type="molecule type" value="Genomic_DNA"/>
</dbReference>
<dbReference type="InterPro" id="IPR027417">
    <property type="entry name" value="P-loop_NTPase"/>
</dbReference>
<dbReference type="OMA" id="VWPEYLK"/>
<dbReference type="Gene3D" id="3.40.50.300">
    <property type="entry name" value="P-loop containing nucleotide triphosphate hydrolases"/>
    <property type="match status" value="1"/>
</dbReference>
<name>E0VD59_PEDHC</name>
<dbReference type="FunCoup" id="E0VD59">
    <property type="interactions" value="106"/>
</dbReference>
<dbReference type="AlphaFoldDB" id="E0VD59"/>
<protein>
    <submittedName>
        <fullName evidence="1 2">Nicotinamide riboside kinase, putative</fullName>
    </submittedName>
</protein>
<dbReference type="RefSeq" id="XP_002424053.1">
    <property type="nucleotide sequence ID" value="XM_002424008.1"/>
</dbReference>
<reference evidence="2" key="3">
    <citation type="submission" date="2020-05" db="UniProtKB">
        <authorList>
            <consortium name="EnsemblMetazoa"/>
        </authorList>
    </citation>
    <scope>IDENTIFICATION</scope>
    <source>
        <strain evidence="2">USDA</strain>
    </source>
</reference>
<dbReference type="VEuPathDB" id="VectorBase:PHUM105920"/>
<dbReference type="CTD" id="8238176"/>
<dbReference type="PANTHER" id="PTHR10285">
    <property type="entry name" value="URIDINE KINASE"/>
    <property type="match status" value="1"/>
</dbReference>
<dbReference type="EnsemblMetazoa" id="PHUM105920-RA">
    <property type="protein sequence ID" value="PHUM105920-PA"/>
    <property type="gene ID" value="PHUM105920"/>
</dbReference>
<proteinExistence type="predicted"/>
<dbReference type="InParanoid" id="E0VD59"/>
<dbReference type="GeneID" id="8238176"/>
<dbReference type="STRING" id="121224.E0VD59"/>
<reference evidence="1" key="2">
    <citation type="submission" date="2007-04" db="EMBL/GenBank/DDBJ databases">
        <title>The genome of the human body louse.</title>
        <authorList>
            <consortium name="The Human Body Louse Genome Consortium"/>
            <person name="Kirkness E."/>
            <person name="Walenz B."/>
            <person name="Hass B."/>
            <person name="Bruggner R."/>
            <person name="Strausberg R."/>
        </authorList>
    </citation>
    <scope>NUCLEOTIDE SEQUENCE</scope>
    <source>
        <strain evidence="1">USDA</strain>
    </source>
</reference>
<reference evidence="1" key="1">
    <citation type="submission" date="2007-04" db="EMBL/GenBank/DDBJ databases">
        <title>Annotation of Pediculus humanus corporis strain USDA.</title>
        <authorList>
            <person name="Kirkness E."/>
            <person name="Hannick L."/>
            <person name="Hass B."/>
            <person name="Bruggner R."/>
            <person name="Lawson D."/>
            <person name="Bidwell S."/>
            <person name="Joardar V."/>
            <person name="Caler E."/>
            <person name="Walenz B."/>
            <person name="Inman J."/>
            <person name="Schobel S."/>
            <person name="Galinsky K."/>
            <person name="Amedeo P."/>
            <person name="Strausberg R."/>
        </authorList>
    </citation>
    <scope>NUCLEOTIDE SEQUENCE</scope>
    <source>
        <strain evidence="1">USDA</strain>
    </source>
</reference>
<dbReference type="GO" id="GO:0016301">
    <property type="term" value="F:kinase activity"/>
    <property type="evidence" value="ECO:0007669"/>
    <property type="project" value="UniProtKB-KW"/>
</dbReference>
<dbReference type="SUPFAM" id="SSF52540">
    <property type="entry name" value="P-loop containing nucleoside triphosphate hydrolases"/>
    <property type="match status" value="1"/>
</dbReference>
<sequence>MPRENWLVIGISGATCSGKTTIAKELHSLFGNSVLLQQDDYFYDEKIIESSNSTTTTQCKSTEIEIKFKEKFCSTDVIPSVYCIINKFQKLQLVPNILFIEGFLIFNDDQLQDLCDLKFYFTMSKTLCFERRKTRIYKPPDVPGYFEKYVWPLYLIHYDEVLRKCTNVTYLDGSDSIENNFRSILHRILDFLI</sequence>
<keyword evidence="1" id="KW-0808">Transferase</keyword>